<evidence type="ECO:0000313" key="2">
    <source>
        <dbReference type="Proteomes" id="UP001519460"/>
    </source>
</evidence>
<name>A0ABD0JTZ3_9CAEN</name>
<sequence>CCGGGIKASGVLTLPHRTSDDNSSCSRFRNLYFTLAFRLEMPPLKNDVHFQ</sequence>
<protein>
    <submittedName>
        <fullName evidence="1">Uncharacterized protein</fullName>
    </submittedName>
</protein>
<feature type="non-terminal residue" evidence="1">
    <location>
        <position position="1"/>
    </location>
</feature>
<reference evidence="1 2" key="1">
    <citation type="journal article" date="2023" name="Sci. Data">
        <title>Genome assembly of the Korean intertidal mud-creeper Batillaria attramentaria.</title>
        <authorList>
            <person name="Patra A.K."/>
            <person name="Ho P.T."/>
            <person name="Jun S."/>
            <person name="Lee S.J."/>
            <person name="Kim Y."/>
            <person name="Won Y.J."/>
        </authorList>
    </citation>
    <scope>NUCLEOTIDE SEQUENCE [LARGE SCALE GENOMIC DNA]</scope>
    <source>
        <strain evidence="1">Wonlab-2016</strain>
    </source>
</reference>
<dbReference type="AlphaFoldDB" id="A0ABD0JTZ3"/>
<evidence type="ECO:0000313" key="1">
    <source>
        <dbReference type="EMBL" id="KAK7478134.1"/>
    </source>
</evidence>
<gene>
    <name evidence="1" type="ORF">BaRGS_00030669</name>
</gene>
<comment type="caution">
    <text evidence="1">The sequence shown here is derived from an EMBL/GenBank/DDBJ whole genome shotgun (WGS) entry which is preliminary data.</text>
</comment>
<feature type="non-terminal residue" evidence="1">
    <location>
        <position position="51"/>
    </location>
</feature>
<accession>A0ABD0JTZ3</accession>
<proteinExistence type="predicted"/>
<dbReference type="Proteomes" id="UP001519460">
    <property type="component" value="Unassembled WGS sequence"/>
</dbReference>
<dbReference type="EMBL" id="JACVVK020000333">
    <property type="protein sequence ID" value="KAK7478134.1"/>
    <property type="molecule type" value="Genomic_DNA"/>
</dbReference>
<organism evidence="1 2">
    <name type="scientific">Batillaria attramentaria</name>
    <dbReference type="NCBI Taxonomy" id="370345"/>
    <lineage>
        <taxon>Eukaryota</taxon>
        <taxon>Metazoa</taxon>
        <taxon>Spiralia</taxon>
        <taxon>Lophotrochozoa</taxon>
        <taxon>Mollusca</taxon>
        <taxon>Gastropoda</taxon>
        <taxon>Caenogastropoda</taxon>
        <taxon>Sorbeoconcha</taxon>
        <taxon>Cerithioidea</taxon>
        <taxon>Batillariidae</taxon>
        <taxon>Batillaria</taxon>
    </lineage>
</organism>
<keyword evidence="2" id="KW-1185">Reference proteome</keyword>